<feature type="region of interest" description="Disordered" evidence="5">
    <location>
        <begin position="647"/>
        <end position="682"/>
    </location>
</feature>
<proteinExistence type="predicted"/>
<feature type="compositionally biased region" description="Polar residues" evidence="5">
    <location>
        <begin position="32"/>
        <end position="46"/>
    </location>
</feature>
<feature type="coiled-coil region" evidence="4">
    <location>
        <begin position="516"/>
        <end position="607"/>
    </location>
</feature>
<comment type="subcellular location">
    <subcellularLocation>
        <location evidence="1">Cytoplasm</location>
    </subcellularLocation>
</comment>
<feature type="compositionally biased region" description="Polar residues" evidence="5">
    <location>
        <begin position="63"/>
        <end position="80"/>
    </location>
</feature>
<accession>A0A7E4ZRQ3</accession>
<dbReference type="PANTHER" id="PTHR19354">
    <property type="entry name" value="ZIPPER PUTATIVE TUMOR SUPPRESSOR 2 HOMOLOG-LIKE PROTEIN-RELATED"/>
    <property type="match status" value="1"/>
</dbReference>
<feature type="compositionally biased region" description="Low complexity" evidence="5">
    <location>
        <begin position="382"/>
        <end position="394"/>
    </location>
</feature>
<feature type="region of interest" description="Disordered" evidence="5">
    <location>
        <begin position="316"/>
        <end position="357"/>
    </location>
</feature>
<feature type="region of interest" description="Disordered" evidence="5">
    <location>
        <begin position="141"/>
        <end position="172"/>
    </location>
</feature>
<evidence type="ECO:0000256" key="4">
    <source>
        <dbReference type="SAM" id="Coils"/>
    </source>
</evidence>
<feature type="region of interest" description="Disordered" evidence="5">
    <location>
        <begin position="382"/>
        <end position="422"/>
    </location>
</feature>
<keyword evidence="3 4" id="KW-0175">Coiled coil</keyword>
<feature type="compositionally biased region" description="Polar residues" evidence="5">
    <location>
        <begin position="447"/>
        <end position="456"/>
    </location>
</feature>
<feature type="region of interest" description="Disordered" evidence="5">
    <location>
        <begin position="16"/>
        <end position="80"/>
    </location>
</feature>
<name>A0A7E4ZRQ3_PANRE</name>
<keyword evidence="2" id="KW-0963">Cytoplasm</keyword>
<evidence type="ECO:0000313" key="7">
    <source>
        <dbReference type="WBParaSite" id="Pan_g13171.t1"/>
    </source>
</evidence>
<dbReference type="AlphaFoldDB" id="A0A7E4ZRQ3"/>
<feature type="compositionally biased region" description="Basic residues" evidence="5">
    <location>
        <begin position="18"/>
        <end position="30"/>
    </location>
</feature>
<reference evidence="7" key="2">
    <citation type="submission" date="2020-10" db="UniProtKB">
        <authorList>
            <consortium name="WormBaseParasite"/>
        </authorList>
    </citation>
    <scope>IDENTIFICATION</scope>
</reference>
<organism evidence="6 7">
    <name type="scientific">Panagrellus redivivus</name>
    <name type="common">Microworm</name>
    <dbReference type="NCBI Taxonomy" id="6233"/>
    <lineage>
        <taxon>Eukaryota</taxon>
        <taxon>Metazoa</taxon>
        <taxon>Ecdysozoa</taxon>
        <taxon>Nematoda</taxon>
        <taxon>Chromadorea</taxon>
        <taxon>Rhabditida</taxon>
        <taxon>Tylenchina</taxon>
        <taxon>Panagrolaimomorpha</taxon>
        <taxon>Panagrolaimoidea</taxon>
        <taxon>Panagrolaimidae</taxon>
        <taxon>Panagrellus</taxon>
    </lineage>
</organism>
<feature type="region of interest" description="Disordered" evidence="5">
    <location>
        <begin position="101"/>
        <end position="121"/>
    </location>
</feature>
<dbReference type="WBParaSite" id="Pan_g13171.t1">
    <property type="protein sequence ID" value="Pan_g13171.t1"/>
    <property type="gene ID" value="Pan_g13171"/>
</dbReference>
<dbReference type="PANTHER" id="PTHR19354:SF2">
    <property type="entry name" value="LEUCINE-RICH REPEAT-CONTAINING PROTEIN DDB_G0290503"/>
    <property type="match status" value="1"/>
</dbReference>
<reference evidence="6" key="1">
    <citation type="journal article" date="2013" name="Genetics">
        <title>The draft genome and transcriptome of Panagrellus redivivus are shaped by the harsh demands of a free-living lifestyle.</title>
        <authorList>
            <person name="Srinivasan J."/>
            <person name="Dillman A.R."/>
            <person name="Macchietto M.G."/>
            <person name="Heikkinen L."/>
            <person name="Lakso M."/>
            <person name="Fracchia K.M."/>
            <person name="Antoshechkin I."/>
            <person name="Mortazavi A."/>
            <person name="Wong G."/>
            <person name="Sternberg P.W."/>
        </authorList>
    </citation>
    <scope>NUCLEOTIDE SEQUENCE [LARGE SCALE GENOMIC DNA]</scope>
    <source>
        <strain evidence="6">MT8872</strain>
    </source>
</reference>
<feature type="compositionally biased region" description="Low complexity" evidence="5">
    <location>
        <begin position="346"/>
        <end position="357"/>
    </location>
</feature>
<protein>
    <submittedName>
        <fullName evidence="7">SEC7 domain-containing protein</fullName>
    </submittedName>
</protein>
<feature type="compositionally biased region" description="Low complexity" evidence="5">
    <location>
        <begin position="463"/>
        <end position="476"/>
    </location>
</feature>
<dbReference type="Proteomes" id="UP000492821">
    <property type="component" value="Unassembled WGS sequence"/>
</dbReference>
<evidence type="ECO:0000256" key="1">
    <source>
        <dbReference type="ARBA" id="ARBA00004496"/>
    </source>
</evidence>
<dbReference type="GO" id="GO:0005737">
    <property type="term" value="C:cytoplasm"/>
    <property type="evidence" value="ECO:0007669"/>
    <property type="project" value="UniProtKB-SubCell"/>
</dbReference>
<dbReference type="InterPro" id="IPR045329">
    <property type="entry name" value="LZTS"/>
</dbReference>
<sequence>MDNPDFTSRFRTIAAAYRHQKPRPSIRHRLSQPPQLTQTSSVSATVTLDRVPSSKRPLPNPQTPDTVPRTTKASSVANLRSSEIDLSGPLARLGITLAASNNSGSTASGVDKTPSQASETSLAEKLSKSFFDLTQGSQDRLQKWKTKLQSGKKQRNKDGSEPPGVANRKLSDLKDMDSLLNWTSTDKPRFVANGQSRRMASLGPRPLHASQSATNALSITDAAALETSVKRISLRDSADMEHRTLKSRENGPTVSSRAHYQNMKSLQHLVDGFSTANSSNRNSFIDMDLPPPARIMPYSGIKPQDNGIVRPVAFRPLNQQSSKDSTSSEISLQSRENSRSIGNLVASTSSSASGSSTCRNNNLFPLASSHSVSRLGLFSNATSTSSTLAPPSANDENDYDTVPDTYDRPCTNANVKPVNDPTTDNYDLIYSFQHPQNENLHHRRVQSGASNGSSNHYHMPAQNSSLTSSNSSSTTSGLPHSPPYSLKKSGSRHSGLHITPSPSDSGIVDFEFQNILRDKENELTNVRTTMEQNEEVLVRVYQDKERQYRDQLADLRAKLQASQQGEAALRNQLRMSDEKRVKMQNDIDALAEDKANLQRKCQTIERELYGIQGRFEDFVRDSKAAKCDNCARRISGNSIYENSMALAGGHGSGKAPVPTPRQSKDASVNSDRGNDDLRGQVDDLRSEISTLRNQLHSQMQLFADERRRWEGDRGSKQHI</sequence>
<evidence type="ECO:0000256" key="2">
    <source>
        <dbReference type="ARBA" id="ARBA00022490"/>
    </source>
</evidence>
<feature type="compositionally biased region" description="Basic residues" evidence="5">
    <location>
        <begin position="143"/>
        <end position="155"/>
    </location>
</feature>
<feature type="compositionally biased region" description="Basic and acidic residues" evidence="5">
    <location>
        <begin position="672"/>
        <end position="682"/>
    </location>
</feature>
<feature type="compositionally biased region" description="Polar residues" evidence="5">
    <location>
        <begin position="317"/>
        <end position="341"/>
    </location>
</feature>
<evidence type="ECO:0000256" key="3">
    <source>
        <dbReference type="ARBA" id="ARBA00023054"/>
    </source>
</evidence>
<evidence type="ECO:0000256" key="5">
    <source>
        <dbReference type="SAM" id="MobiDB-lite"/>
    </source>
</evidence>
<evidence type="ECO:0000313" key="6">
    <source>
        <dbReference type="Proteomes" id="UP000492821"/>
    </source>
</evidence>
<feature type="region of interest" description="Disordered" evidence="5">
    <location>
        <begin position="446"/>
        <end position="504"/>
    </location>
</feature>
<keyword evidence="6" id="KW-1185">Reference proteome</keyword>